<dbReference type="GO" id="GO:0043200">
    <property type="term" value="P:response to amino acid"/>
    <property type="evidence" value="ECO:0007669"/>
    <property type="project" value="TreeGrafter"/>
</dbReference>
<dbReference type="InterPro" id="IPR011991">
    <property type="entry name" value="ArsR-like_HTH"/>
</dbReference>
<dbReference type="SMART" id="SM00344">
    <property type="entry name" value="HTH_ASNC"/>
    <property type="match status" value="1"/>
</dbReference>
<dbReference type="SUPFAM" id="SSF46785">
    <property type="entry name" value="Winged helix' DNA-binding domain"/>
    <property type="match status" value="1"/>
</dbReference>
<name>A0A3E3DVS6_9FIRM</name>
<keyword evidence="1" id="KW-0805">Transcription regulation</keyword>
<evidence type="ECO:0000313" key="5">
    <source>
        <dbReference type="EMBL" id="RGD73323.1"/>
    </source>
</evidence>
<dbReference type="AlphaFoldDB" id="A0A3E3DVS6"/>
<dbReference type="Gene3D" id="3.30.70.920">
    <property type="match status" value="1"/>
</dbReference>
<accession>A0A3E3DVS6</accession>
<keyword evidence="2" id="KW-0238">DNA-binding</keyword>
<dbReference type="Pfam" id="PF13412">
    <property type="entry name" value="HTH_24"/>
    <property type="match status" value="1"/>
</dbReference>
<organism evidence="5 6">
    <name type="scientific">Anaerofustis stercorihominis</name>
    <dbReference type="NCBI Taxonomy" id="214853"/>
    <lineage>
        <taxon>Bacteria</taxon>
        <taxon>Bacillati</taxon>
        <taxon>Bacillota</taxon>
        <taxon>Clostridia</taxon>
        <taxon>Eubacteriales</taxon>
        <taxon>Eubacteriaceae</taxon>
        <taxon>Anaerofustis</taxon>
    </lineage>
</organism>
<gene>
    <name evidence="5" type="ORF">DW687_09795</name>
</gene>
<dbReference type="Proteomes" id="UP000261212">
    <property type="component" value="Unassembled WGS sequence"/>
</dbReference>
<evidence type="ECO:0000259" key="4">
    <source>
        <dbReference type="PROSITE" id="PS50956"/>
    </source>
</evidence>
<dbReference type="InterPro" id="IPR036388">
    <property type="entry name" value="WH-like_DNA-bd_sf"/>
</dbReference>
<dbReference type="PROSITE" id="PS50956">
    <property type="entry name" value="HTH_ASNC_2"/>
    <property type="match status" value="1"/>
</dbReference>
<protein>
    <submittedName>
        <fullName evidence="5">Lrp/AsnC family transcriptional regulator</fullName>
    </submittedName>
</protein>
<dbReference type="PROSITE" id="PS00519">
    <property type="entry name" value="HTH_ASNC_1"/>
    <property type="match status" value="1"/>
</dbReference>
<dbReference type="Gene3D" id="1.10.10.10">
    <property type="entry name" value="Winged helix-like DNA-binding domain superfamily/Winged helix DNA-binding domain"/>
    <property type="match status" value="1"/>
</dbReference>
<dbReference type="EMBL" id="QUSM01000006">
    <property type="protein sequence ID" value="RGD73323.1"/>
    <property type="molecule type" value="Genomic_DNA"/>
</dbReference>
<dbReference type="InterPro" id="IPR019888">
    <property type="entry name" value="Tscrpt_reg_AsnC-like"/>
</dbReference>
<dbReference type="GO" id="GO:0043565">
    <property type="term" value="F:sequence-specific DNA binding"/>
    <property type="evidence" value="ECO:0007669"/>
    <property type="project" value="InterPro"/>
</dbReference>
<dbReference type="InterPro" id="IPR011008">
    <property type="entry name" value="Dimeric_a/b-barrel"/>
</dbReference>
<evidence type="ECO:0000256" key="1">
    <source>
        <dbReference type="ARBA" id="ARBA00023015"/>
    </source>
</evidence>
<dbReference type="SUPFAM" id="SSF54909">
    <property type="entry name" value="Dimeric alpha+beta barrel"/>
    <property type="match status" value="1"/>
</dbReference>
<dbReference type="InterPro" id="IPR000485">
    <property type="entry name" value="AsnC-type_HTH_dom"/>
</dbReference>
<dbReference type="InterPro" id="IPR019887">
    <property type="entry name" value="Tscrpt_reg_AsnC/Lrp_C"/>
</dbReference>
<comment type="caution">
    <text evidence="5">The sequence shown here is derived from an EMBL/GenBank/DDBJ whole genome shotgun (WGS) entry which is preliminary data.</text>
</comment>
<evidence type="ECO:0000256" key="2">
    <source>
        <dbReference type="ARBA" id="ARBA00023125"/>
    </source>
</evidence>
<feature type="domain" description="HTH asnC-type" evidence="4">
    <location>
        <begin position="15"/>
        <end position="76"/>
    </location>
</feature>
<keyword evidence="3" id="KW-0804">Transcription</keyword>
<dbReference type="InterPro" id="IPR019885">
    <property type="entry name" value="Tscrpt_reg_HTH_AsnC-type_CS"/>
</dbReference>
<evidence type="ECO:0000256" key="3">
    <source>
        <dbReference type="ARBA" id="ARBA00023163"/>
    </source>
</evidence>
<dbReference type="PANTHER" id="PTHR30154">
    <property type="entry name" value="LEUCINE-RESPONSIVE REGULATORY PROTEIN"/>
    <property type="match status" value="1"/>
</dbReference>
<dbReference type="PANTHER" id="PTHR30154:SF53">
    <property type="entry name" value="HTH-TYPE TRANSCRIPTIONAL REGULATOR LRPC"/>
    <property type="match status" value="1"/>
</dbReference>
<dbReference type="CDD" id="cd00090">
    <property type="entry name" value="HTH_ARSR"/>
    <property type="match status" value="1"/>
</dbReference>
<reference evidence="5 6" key="1">
    <citation type="submission" date="2018-08" db="EMBL/GenBank/DDBJ databases">
        <title>A genome reference for cultivated species of the human gut microbiota.</title>
        <authorList>
            <person name="Zou Y."/>
            <person name="Xue W."/>
            <person name="Luo G."/>
        </authorList>
    </citation>
    <scope>NUCLEOTIDE SEQUENCE [LARGE SCALE GENOMIC DNA]</scope>
    <source>
        <strain evidence="5 6">AM25-6</strain>
    </source>
</reference>
<dbReference type="GO" id="GO:0005829">
    <property type="term" value="C:cytosol"/>
    <property type="evidence" value="ECO:0007669"/>
    <property type="project" value="TreeGrafter"/>
</dbReference>
<dbReference type="Pfam" id="PF01037">
    <property type="entry name" value="AsnC_trans_reg"/>
    <property type="match status" value="1"/>
</dbReference>
<evidence type="ECO:0000313" key="6">
    <source>
        <dbReference type="Proteomes" id="UP000261212"/>
    </source>
</evidence>
<dbReference type="InterPro" id="IPR036390">
    <property type="entry name" value="WH_DNA-bd_sf"/>
</dbReference>
<proteinExistence type="predicted"/>
<dbReference type="PRINTS" id="PR00033">
    <property type="entry name" value="HTHASNC"/>
</dbReference>
<sequence>MVLRYHHITTGVLIMDLIDKKILERLNVDGRITMKNLATELNLSAPAVAERVKRLEQKGIITAYKAIIDREKLGQGITVFITIDMPASKYEEFKVFANGASEISEFYYLTGQYSLIIKAYVTSTTHLAELLEGAQQFGTTETFVVMYAHVKDNIF</sequence>